<evidence type="ECO:0000256" key="3">
    <source>
        <dbReference type="ARBA" id="ARBA00022481"/>
    </source>
</evidence>
<dbReference type="PROSITE" id="PS51421">
    <property type="entry name" value="RAS"/>
    <property type="match status" value="1"/>
</dbReference>
<keyword evidence="8" id="KW-0636">Prenylation</keyword>
<comment type="caution">
    <text evidence="11">The sequence shown here is derived from an EMBL/GenBank/DDBJ whole genome shotgun (WGS) entry which is preliminary data.</text>
</comment>
<evidence type="ECO:0000256" key="2">
    <source>
        <dbReference type="ARBA" id="ARBA00022475"/>
    </source>
</evidence>
<organism evidence="11 12">
    <name type="scientific">Orchesella cincta</name>
    <name type="common">Springtail</name>
    <name type="synonym">Podura cincta</name>
    <dbReference type="NCBI Taxonomy" id="48709"/>
    <lineage>
        <taxon>Eukaryota</taxon>
        <taxon>Metazoa</taxon>
        <taxon>Ecdysozoa</taxon>
        <taxon>Arthropoda</taxon>
        <taxon>Hexapoda</taxon>
        <taxon>Collembola</taxon>
        <taxon>Entomobryomorpha</taxon>
        <taxon>Entomobryoidea</taxon>
        <taxon>Orchesellidae</taxon>
        <taxon>Orchesellinae</taxon>
        <taxon>Orchesella</taxon>
    </lineage>
</organism>
<dbReference type="InterPro" id="IPR001806">
    <property type="entry name" value="Small_GTPase"/>
</dbReference>
<dbReference type="Gene3D" id="3.40.50.300">
    <property type="entry name" value="P-loop containing nucleotide triphosphate hydrolases"/>
    <property type="match status" value="2"/>
</dbReference>
<dbReference type="PROSITE" id="PS51420">
    <property type="entry name" value="RHO"/>
    <property type="match status" value="1"/>
</dbReference>
<keyword evidence="2" id="KW-1003">Cell membrane</keyword>
<evidence type="ECO:0000313" key="12">
    <source>
        <dbReference type="Proteomes" id="UP000094527"/>
    </source>
</evidence>
<evidence type="ECO:0000256" key="9">
    <source>
        <dbReference type="ARBA" id="ARBA00038061"/>
    </source>
</evidence>
<evidence type="ECO:0000256" key="5">
    <source>
        <dbReference type="ARBA" id="ARBA00023134"/>
    </source>
</evidence>
<gene>
    <name evidence="11" type="ORF">Ocin01_11590</name>
</gene>
<dbReference type="SUPFAM" id="SSF52540">
    <property type="entry name" value="P-loop containing nucleoside triphosphate hydrolases"/>
    <property type="match status" value="2"/>
</dbReference>
<dbReference type="SMART" id="SM00175">
    <property type="entry name" value="RAB"/>
    <property type="match status" value="1"/>
</dbReference>
<dbReference type="PROSITE" id="PS51419">
    <property type="entry name" value="RAB"/>
    <property type="match status" value="2"/>
</dbReference>
<keyword evidence="4" id="KW-0547">Nucleotide-binding</keyword>
<feature type="compositionally biased region" description="Gly residues" evidence="10">
    <location>
        <begin position="491"/>
        <end position="500"/>
    </location>
</feature>
<dbReference type="PRINTS" id="PR00449">
    <property type="entry name" value="RASTRNSFRMNG"/>
</dbReference>
<name>A0A1D2MQD0_ORCCI</name>
<evidence type="ECO:0000256" key="6">
    <source>
        <dbReference type="ARBA" id="ARBA00023136"/>
    </source>
</evidence>
<dbReference type="InterPro" id="IPR052236">
    <property type="entry name" value="Small_GTPase_RasD"/>
</dbReference>
<evidence type="ECO:0000256" key="8">
    <source>
        <dbReference type="ARBA" id="ARBA00023289"/>
    </source>
</evidence>
<comment type="subcellular location">
    <subcellularLocation>
        <location evidence="1">Cell membrane</location>
        <topology evidence="1">Lipid-anchor</topology>
    </subcellularLocation>
</comment>
<dbReference type="EMBL" id="LJIJ01000713">
    <property type="protein sequence ID" value="ODM95091.1"/>
    <property type="molecule type" value="Genomic_DNA"/>
</dbReference>
<dbReference type="InterPro" id="IPR027417">
    <property type="entry name" value="P-loop_NTPase"/>
</dbReference>
<dbReference type="STRING" id="48709.A0A1D2MQD0"/>
<feature type="compositionally biased region" description="Basic and acidic residues" evidence="10">
    <location>
        <begin position="521"/>
        <end position="535"/>
    </location>
</feature>
<dbReference type="GO" id="GO:0003924">
    <property type="term" value="F:GTPase activity"/>
    <property type="evidence" value="ECO:0007669"/>
    <property type="project" value="InterPro"/>
</dbReference>
<dbReference type="SMART" id="SM00174">
    <property type="entry name" value="RHO"/>
    <property type="match status" value="1"/>
</dbReference>
<dbReference type="GO" id="GO:0005886">
    <property type="term" value="C:plasma membrane"/>
    <property type="evidence" value="ECO:0007669"/>
    <property type="project" value="UniProtKB-SubCell"/>
</dbReference>
<dbReference type="PANTHER" id="PTHR46149">
    <property type="entry name" value="MIP08469P"/>
    <property type="match status" value="1"/>
</dbReference>
<keyword evidence="7" id="KW-0449">Lipoprotein</keyword>
<evidence type="ECO:0000256" key="4">
    <source>
        <dbReference type="ARBA" id="ARBA00022741"/>
    </source>
</evidence>
<proteinExistence type="inferred from homology"/>
<comment type="similarity">
    <text evidence="9">Belongs to the small GTPase superfamily. RasD family.</text>
</comment>
<evidence type="ECO:0000313" key="11">
    <source>
        <dbReference type="EMBL" id="ODM95091.1"/>
    </source>
</evidence>
<dbReference type="AlphaFoldDB" id="A0A1D2MQD0"/>
<dbReference type="SMART" id="SM00173">
    <property type="entry name" value="RAS"/>
    <property type="match status" value="2"/>
</dbReference>
<dbReference type="InterPro" id="IPR005225">
    <property type="entry name" value="Small_GTP-bd"/>
</dbReference>
<sequence length="535" mass="59546">MLMEATFITASNFLTEIIIQMGDYERVRLVTLGGPGVGKSSIVKRFLFNTFSDKYKPTVEDLYSQEYDFGALTLKVDILDTAGDLSSLHATSLLSPQHMPFSSSTRGQPGKFRVAKVFFDEIQEQRGDFQETPIVLTGNKAELPLEKREVHSEEVSDWLESYWPTLKVKAIECSAKEDLNTRDVFRSFIALSKISFDSEDMAGLKRRSRGVARRSSNRCGMPVVGRETVKCHNSTDRTRLVLLGGPGVGKSAIVKRFLFNQYPEKHKPTVEDLYSHEFDVGPSIPLKVDILDTAGDFQFPAMRRLSIANAHAFLLVYAIDSKVSFEQVKGCFEEIREQRSDFQEVPIIIAGNKADIGMNRREVEFDEVCDWIHDHLPKLRGKAMECSAKENRNVREIFKAFLQLSKIPFRNPEESGGILKTGPGIGLRRRSSAYAGSKNRNVGAFKGEDQQHQHSQPSTPSATSSTRSRFGLLNARGASDCSGTVPDEENGGGSAAGGGFSRNQPRSRSLIRRCSRKAKQQVRDASGEPGDCRIS</sequence>
<dbReference type="OrthoDB" id="265044at2759"/>
<keyword evidence="5" id="KW-0342">GTP-binding</keyword>
<dbReference type="Proteomes" id="UP000094527">
    <property type="component" value="Unassembled WGS sequence"/>
</dbReference>
<dbReference type="FunFam" id="3.40.50.300:FF:000475">
    <property type="entry name" value="GTP-binding protein Rhes"/>
    <property type="match status" value="1"/>
</dbReference>
<evidence type="ECO:0000256" key="7">
    <source>
        <dbReference type="ARBA" id="ARBA00023288"/>
    </source>
</evidence>
<accession>A0A1D2MQD0</accession>
<keyword evidence="12" id="KW-1185">Reference proteome</keyword>
<feature type="region of interest" description="Disordered" evidence="10">
    <location>
        <begin position="446"/>
        <end position="535"/>
    </location>
</feature>
<feature type="compositionally biased region" description="Low complexity" evidence="10">
    <location>
        <begin position="453"/>
        <end position="469"/>
    </location>
</feature>
<protein>
    <submittedName>
        <fullName evidence="11">GTP-binding protein Di-Ras2</fullName>
    </submittedName>
</protein>
<dbReference type="Pfam" id="PF00071">
    <property type="entry name" value="Ras"/>
    <property type="match status" value="2"/>
</dbReference>
<feature type="compositionally biased region" description="Basic residues" evidence="10">
    <location>
        <begin position="509"/>
        <end position="520"/>
    </location>
</feature>
<evidence type="ECO:0000256" key="1">
    <source>
        <dbReference type="ARBA" id="ARBA00004193"/>
    </source>
</evidence>
<dbReference type="NCBIfam" id="TIGR00231">
    <property type="entry name" value="small_GTP"/>
    <property type="match status" value="1"/>
</dbReference>
<reference evidence="11 12" key="1">
    <citation type="journal article" date="2016" name="Genome Biol. Evol.">
        <title>Gene Family Evolution Reflects Adaptation to Soil Environmental Stressors in the Genome of the Collembolan Orchesella cincta.</title>
        <authorList>
            <person name="Faddeeva-Vakhrusheva A."/>
            <person name="Derks M.F."/>
            <person name="Anvar S.Y."/>
            <person name="Agamennone V."/>
            <person name="Suring W."/>
            <person name="Smit S."/>
            <person name="van Straalen N.M."/>
            <person name="Roelofs D."/>
        </authorList>
    </citation>
    <scope>NUCLEOTIDE SEQUENCE [LARGE SCALE GENOMIC DNA]</scope>
    <source>
        <tissue evidence="11">Mixed pool</tissue>
    </source>
</reference>
<dbReference type="PANTHER" id="PTHR46149:SF7">
    <property type="entry name" value="GTP-BINDING PROTEIN DI-RAS2"/>
    <property type="match status" value="1"/>
</dbReference>
<keyword evidence="3" id="KW-0488">Methylation</keyword>
<keyword evidence="6" id="KW-0472">Membrane</keyword>
<evidence type="ECO:0000256" key="10">
    <source>
        <dbReference type="SAM" id="MobiDB-lite"/>
    </source>
</evidence>
<dbReference type="GO" id="GO:0005525">
    <property type="term" value="F:GTP binding"/>
    <property type="evidence" value="ECO:0007669"/>
    <property type="project" value="UniProtKB-KW"/>
</dbReference>